<reference evidence="3" key="1">
    <citation type="submission" date="2024-07" db="EMBL/GenBank/DDBJ databases">
        <title>Two chromosome-level genome assemblies of Korean endemic species Abeliophyllum distichum and Forsythia ovata (Oleaceae).</title>
        <authorList>
            <person name="Jang H."/>
        </authorList>
    </citation>
    <scope>NUCLEOTIDE SEQUENCE [LARGE SCALE GENOMIC DNA]</scope>
</reference>
<evidence type="ECO:0000313" key="3">
    <source>
        <dbReference type="Proteomes" id="UP001604277"/>
    </source>
</evidence>
<name>A0ABD1W9M6_9LAMI</name>
<dbReference type="AlphaFoldDB" id="A0ABD1W9M6"/>
<accession>A0ABD1W9M6</accession>
<dbReference type="EMBL" id="JBFOLJ010000004">
    <property type="protein sequence ID" value="KAL2546349.1"/>
    <property type="molecule type" value="Genomic_DNA"/>
</dbReference>
<protein>
    <submittedName>
        <fullName evidence="2">Uncharacterized protein</fullName>
    </submittedName>
</protein>
<proteinExistence type="predicted"/>
<evidence type="ECO:0000256" key="1">
    <source>
        <dbReference type="SAM" id="MobiDB-lite"/>
    </source>
</evidence>
<gene>
    <name evidence="2" type="ORF">Fot_15582</name>
</gene>
<dbReference type="Proteomes" id="UP001604277">
    <property type="component" value="Unassembled WGS sequence"/>
</dbReference>
<sequence>MGGSETDISIYASWTYSKSTGVTGLLRVDGRLKYPNWVIGNRGNPSPEEEQPTCKFQEEGINFTLLKCNWRKEVIILFMELEPSDQLRELTEVVVAGVIGDIDDDSAGGEPYSDEDMKASQCGEPSYDSVRGLTTRRWSGE</sequence>
<keyword evidence="3" id="KW-1185">Reference proteome</keyword>
<feature type="region of interest" description="Disordered" evidence="1">
    <location>
        <begin position="101"/>
        <end position="141"/>
    </location>
</feature>
<comment type="caution">
    <text evidence="2">The sequence shown here is derived from an EMBL/GenBank/DDBJ whole genome shotgun (WGS) entry which is preliminary data.</text>
</comment>
<evidence type="ECO:0000313" key="2">
    <source>
        <dbReference type="EMBL" id="KAL2546349.1"/>
    </source>
</evidence>
<organism evidence="2 3">
    <name type="scientific">Forsythia ovata</name>
    <dbReference type="NCBI Taxonomy" id="205694"/>
    <lineage>
        <taxon>Eukaryota</taxon>
        <taxon>Viridiplantae</taxon>
        <taxon>Streptophyta</taxon>
        <taxon>Embryophyta</taxon>
        <taxon>Tracheophyta</taxon>
        <taxon>Spermatophyta</taxon>
        <taxon>Magnoliopsida</taxon>
        <taxon>eudicotyledons</taxon>
        <taxon>Gunneridae</taxon>
        <taxon>Pentapetalae</taxon>
        <taxon>asterids</taxon>
        <taxon>lamiids</taxon>
        <taxon>Lamiales</taxon>
        <taxon>Oleaceae</taxon>
        <taxon>Forsythieae</taxon>
        <taxon>Forsythia</taxon>
    </lineage>
</organism>